<feature type="disulfide bond" evidence="3">
    <location>
        <begin position="27"/>
        <end position="44"/>
    </location>
</feature>
<comment type="caution">
    <text evidence="3">Lacks conserved residue(s) required for the propagation of feature annotation.</text>
</comment>
<dbReference type="PROSITE" id="PS50027">
    <property type="entry name" value="EGF_LAM_2"/>
    <property type="match status" value="1"/>
</dbReference>
<dbReference type="GO" id="GO:0009887">
    <property type="term" value="P:animal organ morphogenesis"/>
    <property type="evidence" value="ECO:0007669"/>
    <property type="project" value="TreeGrafter"/>
</dbReference>
<dbReference type="PANTHER" id="PTHR10574:SF406">
    <property type="entry name" value="LAMININ SUBUNIT ALPHA 5"/>
    <property type="match status" value="1"/>
</dbReference>
<evidence type="ECO:0000256" key="1">
    <source>
        <dbReference type="ARBA" id="ARBA00023157"/>
    </source>
</evidence>
<dbReference type="OrthoDB" id="10011303at2759"/>
<dbReference type="EMBL" id="UYRR01008503">
    <property type="protein sequence ID" value="VDK24347.1"/>
    <property type="molecule type" value="Genomic_DNA"/>
</dbReference>
<keyword evidence="1 3" id="KW-1015">Disulfide bond</keyword>
<keyword evidence="6" id="KW-1185">Reference proteome</keyword>
<feature type="domain" description="Laminin EGF-like" evidence="4">
    <location>
        <begin position="25"/>
        <end position="54"/>
    </location>
</feature>
<dbReference type="Gene3D" id="2.170.300.10">
    <property type="entry name" value="Tie2 ligand-binding domain superfamily"/>
    <property type="match status" value="1"/>
</dbReference>
<evidence type="ECO:0000259" key="4">
    <source>
        <dbReference type="PROSITE" id="PS50027"/>
    </source>
</evidence>
<dbReference type="WBParaSite" id="ASIM_0000491101-mRNA-1">
    <property type="protein sequence ID" value="ASIM_0000491101-mRNA-1"/>
    <property type="gene ID" value="ASIM_0000491101"/>
</dbReference>
<dbReference type="SUPFAM" id="SSF57196">
    <property type="entry name" value="EGF/Laminin"/>
    <property type="match status" value="1"/>
</dbReference>
<evidence type="ECO:0000313" key="6">
    <source>
        <dbReference type="Proteomes" id="UP000267096"/>
    </source>
</evidence>
<gene>
    <name evidence="5" type="ORF">ASIM_LOCUS4720</name>
</gene>
<evidence type="ECO:0000313" key="7">
    <source>
        <dbReference type="WBParaSite" id="ASIM_0000491101-mRNA-1"/>
    </source>
</evidence>
<reference evidence="5 6" key="2">
    <citation type="submission" date="2018-11" db="EMBL/GenBank/DDBJ databases">
        <authorList>
            <consortium name="Pathogen Informatics"/>
        </authorList>
    </citation>
    <scope>NUCLEOTIDE SEQUENCE [LARGE SCALE GENOMIC DNA]</scope>
</reference>
<dbReference type="Proteomes" id="UP000267096">
    <property type="component" value="Unassembled WGS sequence"/>
</dbReference>
<evidence type="ECO:0000313" key="5">
    <source>
        <dbReference type="EMBL" id="VDK24347.1"/>
    </source>
</evidence>
<dbReference type="AlphaFoldDB" id="A0A0M3JBD7"/>
<dbReference type="InterPro" id="IPR002049">
    <property type="entry name" value="LE_dom"/>
</dbReference>
<dbReference type="PANTHER" id="PTHR10574">
    <property type="entry name" value="NETRIN/LAMININ-RELATED"/>
    <property type="match status" value="1"/>
</dbReference>
<proteinExistence type="predicted"/>
<feature type="disulfide bond" evidence="3">
    <location>
        <begin position="25"/>
        <end position="37"/>
    </location>
</feature>
<dbReference type="Pfam" id="PF00053">
    <property type="entry name" value="EGF_laminin"/>
    <property type="match status" value="1"/>
</dbReference>
<sequence length="54" mass="5879">MFDFEICSYKPGYFNLTSGTGCQQCNCDTLGSVNSTCDVQTGQCRCKPGVTGRR</sequence>
<dbReference type="GO" id="GO:0009888">
    <property type="term" value="P:tissue development"/>
    <property type="evidence" value="ECO:0007669"/>
    <property type="project" value="TreeGrafter"/>
</dbReference>
<keyword evidence="2 3" id="KW-0424">Laminin EGF-like domain</keyword>
<evidence type="ECO:0000256" key="2">
    <source>
        <dbReference type="ARBA" id="ARBA00023292"/>
    </source>
</evidence>
<accession>A0A0M3JBD7</accession>
<dbReference type="InterPro" id="IPR050440">
    <property type="entry name" value="Laminin/Netrin_ECM"/>
</dbReference>
<name>A0A0M3JBD7_ANISI</name>
<organism evidence="7">
    <name type="scientific">Anisakis simplex</name>
    <name type="common">Herring worm</name>
    <dbReference type="NCBI Taxonomy" id="6269"/>
    <lineage>
        <taxon>Eukaryota</taxon>
        <taxon>Metazoa</taxon>
        <taxon>Ecdysozoa</taxon>
        <taxon>Nematoda</taxon>
        <taxon>Chromadorea</taxon>
        <taxon>Rhabditida</taxon>
        <taxon>Spirurina</taxon>
        <taxon>Ascaridomorpha</taxon>
        <taxon>Ascaridoidea</taxon>
        <taxon>Anisakidae</taxon>
        <taxon>Anisakis</taxon>
        <taxon>Anisakis simplex complex</taxon>
    </lineage>
</organism>
<reference evidence="7" key="1">
    <citation type="submission" date="2017-02" db="UniProtKB">
        <authorList>
            <consortium name="WormBaseParasite"/>
        </authorList>
    </citation>
    <scope>IDENTIFICATION</scope>
</reference>
<dbReference type="CDD" id="cd00055">
    <property type="entry name" value="EGF_Lam"/>
    <property type="match status" value="1"/>
</dbReference>
<protein>
    <submittedName>
        <fullName evidence="7">Laminin EGF-like domain-containing protein</fullName>
    </submittedName>
</protein>
<evidence type="ECO:0000256" key="3">
    <source>
        <dbReference type="PROSITE-ProRule" id="PRU00460"/>
    </source>
</evidence>